<keyword evidence="3" id="KW-0010">Activator</keyword>
<dbReference type="RefSeq" id="WP_020825762.1">
    <property type="nucleotide sequence ID" value="NZ_CADDTP010000006.1"/>
</dbReference>
<keyword evidence="11" id="KW-1185">Reference proteome</keyword>
<protein>
    <submittedName>
        <fullName evidence="8">DNA-binding response regulator</fullName>
    </submittedName>
    <submittedName>
        <fullName evidence="9">Response regulator transcription factor</fullName>
    </submittedName>
</protein>
<keyword evidence="2 8" id="KW-0238">DNA-binding</keyword>
<reference evidence="8 10" key="1">
    <citation type="submission" date="2018-11" db="EMBL/GenBank/DDBJ databases">
        <title>The first complete genome of Serratia liquefaciens isolated from metalophyte plant revel distinctness adaptive mechanisms in an extreme habitat.</title>
        <authorList>
            <person name="Caneschi W.L."/>
            <person name="Sanchez A.B."/>
            <person name="Felestrino E.B."/>
            <person name="Assis R.A.B."/>
            <person name="Lemes C.G.C."/>
            <person name="Cordeiro I.F."/>
            <person name="Fonseca N.P."/>
            <person name="Villa M."/>
            <person name="Vieira I.T."/>
            <person name="Moraes L.A."/>
            <person name="Kamino L.H.Y."/>
            <person name="do Carmo F."/>
            <person name="Garcia C.M."/>
            <person name="Almeida N.F."/>
            <person name="Silva R.S."/>
            <person name="Ferro J.A."/>
            <person name="Ferro M.I.T."/>
            <person name="Varani A.M."/>
            <person name="Ferreira R.M."/>
            <person name="dos Santos V.L."/>
            <person name="Silva U.C."/>
            <person name="Setubal J.C."/>
            <person name="Moreira L.M."/>
        </authorList>
    </citation>
    <scope>NUCLEOTIDE SEQUENCE [LARGE SCALE GENOMIC DNA]</scope>
    <source>
        <strain evidence="8 10">FG3</strain>
    </source>
</reference>
<dbReference type="InterPro" id="IPR011006">
    <property type="entry name" value="CheY-like_superfamily"/>
</dbReference>
<evidence type="ECO:0000313" key="11">
    <source>
        <dbReference type="Proteomes" id="UP000595237"/>
    </source>
</evidence>
<name>A0A379ZUG2_SERLI</name>
<dbReference type="CDD" id="cd06170">
    <property type="entry name" value="LuxR_C_like"/>
    <property type="match status" value="1"/>
</dbReference>
<keyword evidence="5" id="KW-0597">Phosphoprotein</keyword>
<feature type="domain" description="Response regulatory" evidence="7">
    <location>
        <begin position="4"/>
        <end position="120"/>
    </location>
</feature>
<dbReference type="SMART" id="SM00448">
    <property type="entry name" value="REC"/>
    <property type="match status" value="1"/>
</dbReference>
<evidence type="ECO:0000313" key="8">
    <source>
        <dbReference type="EMBL" id="QDL33256.1"/>
    </source>
</evidence>
<dbReference type="PROSITE" id="PS00622">
    <property type="entry name" value="HTH_LUXR_1"/>
    <property type="match status" value="1"/>
</dbReference>
<keyword evidence="4" id="KW-0804">Transcription</keyword>
<accession>A0A515CYM9</accession>
<evidence type="ECO:0000313" key="9">
    <source>
        <dbReference type="EMBL" id="QQU57866.1"/>
    </source>
</evidence>
<dbReference type="AlphaFoldDB" id="A0A379ZUG2"/>
<evidence type="ECO:0000256" key="5">
    <source>
        <dbReference type="PROSITE-ProRule" id="PRU00169"/>
    </source>
</evidence>
<dbReference type="GO" id="GO:0006355">
    <property type="term" value="P:regulation of DNA-templated transcription"/>
    <property type="evidence" value="ECO:0007669"/>
    <property type="project" value="InterPro"/>
</dbReference>
<dbReference type="Gene3D" id="1.10.10.10">
    <property type="entry name" value="Winged helix-like DNA-binding domain superfamily/Winged helix DNA-binding domain"/>
    <property type="match status" value="1"/>
</dbReference>
<dbReference type="Pfam" id="PF00196">
    <property type="entry name" value="GerE"/>
    <property type="match status" value="1"/>
</dbReference>
<dbReference type="InterPro" id="IPR036388">
    <property type="entry name" value="WH-like_DNA-bd_sf"/>
</dbReference>
<feature type="domain" description="HTH luxR-type" evidence="6">
    <location>
        <begin position="136"/>
        <end position="201"/>
    </location>
</feature>
<dbReference type="PROSITE" id="PS50043">
    <property type="entry name" value="HTH_LUXR_2"/>
    <property type="match status" value="1"/>
</dbReference>
<dbReference type="EMBL" id="CP033893">
    <property type="protein sequence ID" value="QDL33256.1"/>
    <property type="molecule type" value="Genomic_DNA"/>
</dbReference>
<proteinExistence type="predicted"/>
<dbReference type="GO" id="GO:0003677">
    <property type="term" value="F:DNA binding"/>
    <property type="evidence" value="ECO:0007669"/>
    <property type="project" value="UniProtKB-KW"/>
</dbReference>
<dbReference type="GO" id="GO:0000160">
    <property type="term" value="P:phosphorelay signal transduction system"/>
    <property type="evidence" value="ECO:0007669"/>
    <property type="project" value="InterPro"/>
</dbReference>
<dbReference type="Pfam" id="PF00072">
    <property type="entry name" value="Response_reg"/>
    <property type="match status" value="1"/>
</dbReference>
<dbReference type="Gene3D" id="3.40.50.2300">
    <property type="match status" value="1"/>
</dbReference>
<dbReference type="InterPro" id="IPR001789">
    <property type="entry name" value="Sig_transdc_resp-reg_receiver"/>
</dbReference>
<dbReference type="PROSITE" id="PS50110">
    <property type="entry name" value="RESPONSE_REGULATORY"/>
    <property type="match status" value="1"/>
</dbReference>
<feature type="modified residue" description="4-aspartylphosphate" evidence="5">
    <location>
        <position position="55"/>
    </location>
</feature>
<accession>A0A379ZUG2</accession>
<evidence type="ECO:0000313" key="10">
    <source>
        <dbReference type="Proteomes" id="UP000317572"/>
    </source>
</evidence>
<evidence type="ECO:0000256" key="2">
    <source>
        <dbReference type="ARBA" id="ARBA00023125"/>
    </source>
</evidence>
<dbReference type="EMBL" id="CP068148">
    <property type="protein sequence ID" value="QQU57866.1"/>
    <property type="molecule type" value="Genomic_DNA"/>
</dbReference>
<dbReference type="SUPFAM" id="SSF46894">
    <property type="entry name" value="C-terminal effector domain of the bipartite response regulators"/>
    <property type="match status" value="1"/>
</dbReference>
<keyword evidence="1" id="KW-0805">Transcription regulation</keyword>
<dbReference type="SUPFAM" id="SSF52172">
    <property type="entry name" value="CheY-like"/>
    <property type="match status" value="1"/>
</dbReference>
<reference evidence="9 11" key="2">
    <citation type="submission" date="2021-01" db="EMBL/GenBank/DDBJ databases">
        <title>FDA dAtabase for Regulatory Grade micrObial Sequences (FDA-ARGOS): Supporting development and validation of Infectious Disease Dx tests.</title>
        <authorList>
            <person name="Blissenbach B."/>
            <person name="Krut O."/>
            <person name="Tallon L."/>
            <person name="Sadzewicz L."/>
            <person name="Zhao X."/>
            <person name="Boylan J."/>
            <person name="Ott S."/>
            <person name="Bowen H."/>
            <person name="Vavikolanu K."/>
            <person name="Mehta A."/>
            <person name="Aluvathingal J."/>
            <person name="Nadendla S."/>
            <person name="Yan Y."/>
            <person name="Sichtig H."/>
        </authorList>
    </citation>
    <scope>NUCLEOTIDE SEQUENCE [LARGE SCALE GENOMIC DNA]</scope>
    <source>
        <strain evidence="9 11">FDAARGOS_1081</strain>
    </source>
</reference>
<evidence type="ECO:0000259" key="6">
    <source>
        <dbReference type="PROSITE" id="PS50043"/>
    </source>
</evidence>
<dbReference type="PANTHER" id="PTHR44688:SF16">
    <property type="entry name" value="DNA-BINDING TRANSCRIPTIONAL ACTIVATOR DEVR_DOSR"/>
    <property type="match status" value="1"/>
</dbReference>
<evidence type="ECO:0000256" key="4">
    <source>
        <dbReference type="ARBA" id="ARBA00023163"/>
    </source>
</evidence>
<dbReference type="PANTHER" id="PTHR44688">
    <property type="entry name" value="DNA-BINDING TRANSCRIPTIONAL ACTIVATOR DEVR_DOSR"/>
    <property type="match status" value="1"/>
</dbReference>
<gene>
    <name evidence="8" type="ORF">EGO53_16230</name>
    <name evidence="9" type="ORF">I6I38_17580</name>
</gene>
<dbReference type="PRINTS" id="PR00038">
    <property type="entry name" value="HTHLUXR"/>
</dbReference>
<dbReference type="InterPro" id="IPR000792">
    <property type="entry name" value="Tscrpt_reg_LuxR_C"/>
</dbReference>
<dbReference type="Proteomes" id="UP000317572">
    <property type="component" value="Chromosome"/>
</dbReference>
<evidence type="ECO:0000259" key="7">
    <source>
        <dbReference type="PROSITE" id="PS50110"/>
    </source>
</evidence>
<evidence type="ECO:0000256" key="1">
    <source>
        <dbReference type="ARBA" id="ARBA00023015"/>
    </source>
</evidence>
<organism evidence="8 10">
    <name type="scientific">Serratia liquefaciens</name>
    <dbReference type="NCBI Taxonomy" id="614"/>
    <lineage>
        <taxon>Bacteria</taxon>
        <taxon>Pseudomonadati</taxon>
        <taxon>Pseudomonadota</taxon>
        <taxon>Gammaproteobacteria</taxon>
        <taxon>Enterobacterales</taxon>
        <taxon>Yersiniaceae</taxon>
        <taxon>Serratia</taxon>
    </lineage>
</organism>
<dbReference type="InterPro" id="IPR016032">
    <property type="entry name" value="Sig_transdc_resp-reg_C-effctor"/>
</dbReference>
<dbReference type="GeneID" id="29903436"/>
<dbReference type="SMART" id="SM00421">
    <property type="entry name" value="HTH_LUXR"/>
    <property type="match status" value="1"/>
</dbReference>
<sequence>MNQTIYLIDDEPAILSSLSALLGTVGWQTRTYSSALAFQQGVGELHGLTGCLLLDIRMPGKTGLTLLEEWQRQGLAIPVIIMTGHANIDLCRRAFKNGAFEFLTKPIDADLLFEVVGSALEQQQNLQERQQKIRLMQHRLATLTAREQDIFEHIMQGNSSKEIARVFALSPRTVEAHRANIFAKLDVNSLPKLMNEYGELALLKKM</sequence>
<evidence type="ECO:0000256" key="3">
    <source>
        <dbReference type="ARBA" id="ARBA00023159"/>
    </source>
</evidence>
<dbReference type="Proteomes" id="UP000595237">
    <property type="component" value="Chromosome"/>
</dbReference>